<evidence type="ECO:0000256" key="3">
    <source>
        <dbReference type="ARBA" id="ARBA00023315"/>
    </source>
</evidence>
<dbReference type="InterPro" id="IPR016181">
    <property type="entry name" value="Acyl_CoA_acyltransferase"/>
</dbReference>
<protein>
    <submittedName>
        <fullName evidence="5">N-acetyltransferase 9</fullName>
    </submittedName>
</protein>
<dbReference type="PANTHER" id="PTHR13256:SF16">
    <property type="entry name" value="ALPHA_BETA-TUBULIN-N-ACETYLTRANSFERASE 9"/>
    <property type="match status" value="1"/>
</dbReference>
<dbReference type="EMBL" id="HBUE01002990">
    <property type="protein sequence ID" value="CAG6444482.1"/>
    <property type="molecule type" value="Transcribed_RNA"/>
</dbReference>
<organism evidence="5">
    <name type="scientific">Culex pipiens</name>
    <name type="common">House mosquito</name>
    <dbReference type="NCBI Taxonomy" id="7175"/>
    <lineage>
        <taxon>Eukaryota</taxon>
        <taxon>Metazoa</taxon>
        <taxon>Ecdysozoa</taxon>
        <taxon>Arthropoda</taxon>
        <taxon>Hexapoda</taxon>
        <taxon>Insecta</taxon>
        <taxon>Pterygota</taxon>
        <taxon>Neoptera</taxon>
        <taxon>Endopterygota</taxon>
        <taxon>Diptera</taxon>
        <taxon>Nematocera</taxon>
        <taxon>Culicoidea</taxon>
        <taxon>Culicidae</taxon>
        <taxon>Culicinae</taxon>
        <taxon>Culicini</taxon>
        <taxon>Culex</taxon>
        <taxon>Culex</taxon>
    </lineage>
</organism>
<evidence type="ECO:0000259" key="4">
    <source>
        <dbReference type="Pfam" id="PF13302"/>
    </source>
</evidence>
<evidence type="ECO:0000313" key="5">
    <source>
        <dbReference type="EMBL" id="CAG6444482.1"/>
    </source>
</evidence>
<name>A0A8D7ZU79_CULPI</name>
<evidence type="ECO:0000256" key="1">
    <source>
        <dbReference type="ARBA" id="ARBA00009342"/>
    </source>
</evidence>
<dbReference type="AlphaFoldDB" id="A0A8D7ZU79"/>
<comment type="similarity">
    <text evidence="1">Belongs to the acetyltransferase family. GNAT subfamily.</text>
</comment>
<dbReference type="Pfam" id="PF13302">
    <property type="entry name" value="Acetyltransf_3"/>
    <property type="match status" value="1"/>
</dbReference>
<dbReference type="InterPro" id="IPR000182">
    <property type="entry name" value="GNAT_dom"/>
</dbReference>
<accession>A0A8D7ZU79</accession>
<dbReference type="InterPro" id="IPR039135">
    <property type="entry name" value="NAT9-like"/>
</dbReference>
<dbReference type="PANTHER" id="PTHR13256">
    <property type="entry name" value="N-ACETYLTRANSFERASE 9"/>
    <property type="match status" value="1"/>
</dbReference>
<dbReference type="GO" id="GO:0008080">
    <property type="term" value="F:N-acetyltransferase activity"/>
    <property type="evidence" value="ECO:0007669"/>
    <property type="project" value="InterPro"/>
</dbReference>
<reference evidence="5" key="1">
    <citation type="submission" date="2021-05" db="EMBL/GenBank/DDBJ databases">
        <authorList>
            <person name="Alioto T."/>
            <person name="Alioto T."/>
            <person name="Gomez Garrido J."/>
        </authorList>
    </citation>
    <scope>NUCLEOTIDE SEQUENCE</scope>
</reference>
<keyword evidence="2 5" id="KW-0808">Transferase</keyword>
<sequence length="225" mass="26240">MASVQKKEKIAIIGSLQIPTQRMRLNEHLQLVGTNVILVPYEAKHVQKYHRWMQSEELQELTASEPLTLEQEYAMQQSWREDDDKCTFLILDKAIFNQTGDEIAALIGDTNIFLLSPDDDEDDDLKTGEIEIMIAEQPARGKRYGWESTLLMLAFGAKKLDIRRFRAITKESNAKAIRMFTKMGFREVKRVAVFQEITFEKKVDIAWLEWIEREVSLVIEPYRNE</sequence>
<proteinExistence type="inferred from homology"/>
<evidence type="ECO:0000256" key="2">
    <source>
        <dbReference type="ARBA" id="ARBA00022679"/>
    </source>
</evidence>
<dbReference type="SUPFAM" id="SSF55729">
    <property type="entry name" value="Acyl-CoA N-acyltransferases (Nat)"/>
    <property type="match status" value="1"/>
</dbReference>
<dbReference type="Gene3D" id="3.40.630.30">
    <property type="match status" value="1"/>
</dbReference>
<keyword evidence="3" id="KW-0012">Acyltransferase</keyword>
<feature type="domain" description="N-acetyltransferase" evidence="4">
    <location>
        <begin position="36"/>
        <end position="186"/>
    </location>
</feature>